<evidence type="ECO:0000313" key="1">
    <source>
        <dbReference type="EMBL" id="ORX90572.1"/>
    </source>
</evidence>
<sequence length="147" mass="16424">MGSGWLWEKYPISFISSYIWKASEWELVTSIYPVLNVDDCMVLDRNLSGNGPIYGLIASGAVSATKRYWTSAWIFPVWASSIISLRYSAMKNENVPWKTAEAMICTTCNPSPICQTITTAATEISIDIVSSIKYASRMLGLLRRVPK</sequence>
<comment type="caution">
    <text evidence="1">The sequence shown here is derived from an EMBL/GenBank/DDBJ whole genome shotgun (WGS) entry which is preliminary data.</text>
</comment>
<dbReference type="Proteomes" id="UP000193498">
    <property type="component" value="Unassembled WGS sequence"/>
</dbReference>
<keyword evidence="2" id="KW-1185">Reference proteome</keyword>
<proteinExistence type="predicted"/>
<name>A0A1Y1XXU7_9FUNG</name>
<evidence type="ECO:0000313" key="2">
    <source>
        <dbReference type="Proteomes" id="UP000193498"/>
    </source>
</evidence>
<reference evidence="1 2" key="1">
    <citation type="submission" date="2016-07" db="EMBL/GenBank/DDBJ databases">
        <title>Pervasive Adenine N6-methylation of Active Genes in Fungi.</title>
        <authorList>
            <consortium name="DOE Joint Genome Institute"/>
            <person name="Mondo S.J."/>
            <person name="Dannebaum R.O."/>
            <person name="Kuo R.C."/>
            <person name="Labutti K."/>
            <person name="Haridas S."/>
            <person name="Kuo A."/>
            <person name="Salamov A."/>
            <person name="Ahrendt S.R."/>
            <person name="Lipzen A."/>
            <person name="Sullivan W."/>
            <person name="Andreopoulos W.B."/>
            <person name="Clum A."/>
            <person name="Lindquist E."/>
            <person name="Daum C."/>
            <person name="Ramamoorthy G.K."/>
            <person name="Gryganskyi A."/>
            <person name="Culley D."/>
            <person name="Magnuson J.K."/>
            <person name="James T.Y."/>
            <person name="O'Malley M.A."/>
            <person name="Stajich J.E."/>
            <person name="Spatafora J.W."/>
            <person name="Visel A."/>
            <person name="Grigoriev I.V."/>
        </authorList>
    </citation>
    <scope>NUCLEOTIDE SEQUENCE [LARGE SCALE GENOMIC DNA]</scope>
    <source>
        <strain evidence="1 2">CBS 931.73</strain>
    </source>
</reference>
<protein>
    <submittedName>
        <fullName evidence="1">Uncharacterized protein</fullName>
    </submittedName>
</protein>
<dbReference type="AlphaFoldDB" id="A0A1Y1XXU7"/>
<organism evidence="1 2">
    <name type="scientific">Basidiobolus meristosporus CBS 931.73</name>
    <dbReference type="NCBI Taxonomy" id="1314790"/>
    <lineage>
        <taxon>Eukaryota</taxon>
        <taxon>Fungi</taxon>
        <taxon>Fungi incertae sedis</taxon>
        <taxon>Zoopagomycota</taxon>
        <taxon>Entomophthoromycotina</taxon>
        <taxon>Basidiobolomycetes</taxon>
        <taxon>Basidiobolales</taxon>
        <taxon>Basidiobolaceae</taxon>
        <taxon>Basidiobolus</taxon>
    </lineage>
</organism>
<accession>A0A1Y1XXU7</accession>
<gene>
    <name evidence="1" type="ORF">K493DRAFT_380553</name>
</gene>
<dbReference type="InParanoid" id="A0A1Y1XXU7"/>
<dbReference type="EMBL" id="MCFE01000374">
    <property type="protein sequence ID" value="ORX90572.1"/>
    <property type="molecule type" value="Genomic_DNA"/>
</dbReference>